<sequence>MVLTERKLGKDIDDCLNQLEKDLQTESSKTLDKTKYCGKITACVAGTLTALATVTMLTATILVPLLVPFSIPVAVGLLAASAVTALGAGVTLGAGIVAAGAYSPDIDKITVGNIATSAVDKGSINKHIGELELLSGKLSSAASILESELIKSPGRG</sequence>
<organism evidence="2 3">
    <name type="scientific">Candidatus Jidaibacter acanthamoebae</name>
    <dbReference type="NCBI Taxonomy" id="86105"/>
    <lineage>
        <taxon>Bacteria</taxon>
        <taxon>Pseudomonadati</taxon>
        <taxon>Pseudomonadota</taxon>
        <taxon>Alphaproteobacteria</taxon>
        <taxon>Rickettsiales</taxon>
        <taxon>Candidatus Midichloriaceae</taxon>
        <taxon>Candidatus Jidaibacter</taxon>
    </lineage>
</organism>
<protein>
    <submittedName>
        <fullName evidence="2">Uncharacterized protein</fullName>
    </submittedName>
</protein>
<evidence type="ECO:0000256" key="1">
    <source>
        <dbReference type="SAM" id="Phobius"/>
    </source>
</evidence>
<accession>A0A0C1QKU2</accession>
<feature type="transmembrane region" description="Helical" evidence="1">
    <location>
        <begin position="40"/>
        <end position="67"/>
    </location>
</feature>
<evidence type="ECO:0000313" key="2">
    <source>
        <dbReference type="EMBL" id="KIE06114.1"/>
    </source>
</evidence>
<keyword evidence="1" id="KW-1133">Transmembrane helix</keyword>
<feature type="transmembrane region" description="Helical" evidence="1">
    <location>
        <begin position="73"/>
        <end position="99"/>
    </location>
</feature>
<keyword evidence="1" id="KW-0472">Membrane</keyword>
<gene>
    <name evidence="2" type="ORF">NF27_BK00350</name>
</gene>
<comment type="caution">
    <text evidence="2">The sequence shown here is derived from an EMBL/GenBank/DDBJ whole genome shotgun (WGS) entry which is preliminary data.</text>
</comment>
<dbReference type="RefSeq" id="WP_039454698.1">
    <property type="nucleotide sequence ID" value="NZ_JSWE01000036.1"/>
</dbReference>
<dbReference type="Proteomes" id="UP000031258">
    <property type="component" value="Unassembled WGS sequence"/>
</dbReference>
<keyword evidence="1" id="KW-0812">Transmembrane</keyword>
<dbReference type="EMBL" id="JSWE01000036">
    <property type="protein sequence ID" value="KIE06114.1"/>
    <property type="molecule type" value="Genomic_DNA"/>
</dbReference>
<reference evidence="2 3" key="1">
    <citation type="submission" date="2014-11" db="EMBL/GenBank/DDBJ databases">
        <title>A Rickettsiales Symbiont of Amoebae With Ancient Features.</title>
        <authorList>
            <person name="Schulz F."/>
            <person name="Martijn J."/>
            <person name="Wascher F."/>
            <person name="Kostanjsek R."/>
            <person name="Ettema T.J."/>
            <person name="Horn M."/>
        </authorList>
    </citation>
    <scope>NUCLEOTIDE SEQUENCE [LARGE SCALE GENOMIC DNA]</scope>
    <source>
        <strain evidence="2 3">UWC36</strain>
    </source>
</reference>
<evidence type="ECO:0000313" key="3">
    <source>
        <dbReference type="Proteomes" id="UP000031258"/>
    </source>
</evidence>
<proteinExistence type="predicted"/>
<keyword evidence="3" id="KW-1185">Reference proteome</keyword>
<name>A0A0C1QKU2_9RICK</name>
<dbReference type="AlphaFoldDB" id="A0A0C1QKU2"/>